<evidence type="ECO:0000313" key="2">
    <source>
        <dbReference type="EMBL" id="RXR30013.1"/>
    </source>
</evidence>
<dbReference type="RefSeq" id="WP_129403594.1">
    <property type="nucleotide sequence ID" value="NZ_SBKP01000003.1"/>
</dbReference>
<evidence type="ECO:0000259" key="1">
    <source>
        <dbReference type="Pfam" id="PF03358"/>
    </source>
</evidence>
<reference evidence="3" key="1">
    <citation type="submission" date="2019-01" db="EMBL/GenBank/DDBJ databases">
        <title>Cytophagaceae bacterium strain CAR-16.</title>
        <authorList>
            <person name="Chen W.-M."/>
        </authorList>
    </citation>
    <scope>NUCLEOTIDE SEQUENCE [LARGE SCALE GENOMIC DNA]</scope>
    <source>
        <strain evidence="3">CHR27</strain>
    </source>
</reference>
<dbReference type="SUPFAM" id="SSF52218">
    <property type="entry name" value="Flavoproteins"/>
    <property type="match status" value="1"/>
</dbReference>
<dbReference type="AlphaFoldDB" id="A0A4Q1KJK8"/>
<keyword evidence="3" id="KW-1185">Reference proteome</keyword>
<dbReference type="Gene3D" id="3.40.50.360">
    <property type="match status" value="1"/>
</dbReference>
<dbReference type="Pfam" id="PF03358">
    <property type="entry name" value="FMN_red"/>
    <property type="match status" value="1"/>
</dbReference>
<dbReference type="PANTHER" id="PTHR30543">
    <property type="entry name" value="CHROMATE REDUCTASE"/>
    <property type="match status" value="1"/>
</dbReference>
<accession>A0A4Q1KJK8</accession>
<dbReference type="Proteomes" id="UP000290958">
    <property type="component" value="Unassembled WGS sequence"/>
</dbReference>
<dbReference type="GO" id="GO:0010181">
    <property type="term" value="F:FMN binding"/>
    <property type="evidence" value="ECO:0007669"/>
    <property type="project" value="TreeGrafter"/>
</dbReference>
<evidence type="ECO:0000313" key="3">
    <source>
        <dbReference type="Proteomes" id="UP000290958"/>
    </source>
</evidence>
<dbReference type="OrthoDB" id="9812295at2"/>
<feature type="domain" description="NADPH-dependent FMN reductase-like" evidence="1">
    <location>
        <begin position="17"/>
        <end position="163"/>
    </location>
</feature>
<dbReference type="InterPro" id="IPR005025">
    <property type="entry name" value="FMN_Rdtase-like_dom"/>
</dbReference>
<comment type="caution">
    <text evidence="2">The sequence shown here is derived from an EMBL/GenBank/DDBJ whole genome shotgun (WGS) entry which is preliminary data.</text>
</comment>
<dbReference type="PANTHER" id="PTHR30543:SF21">
    <property type="entry name" value="NAD(P)H-DEPENDENT FMN REDUCTASE LOT6"/>
    <property type="match status" value="1"/>
</dbReference>
<name>A0A4Q1KJK8_9SPHN</name>
<dbReference type="GO" id="GO:0016491">
    <property type="term" value="F:oxidoreductase activity"/>
    <property type="evidence" value="ECO:0007669"/>
    <property type="project" value="InterPro"/>
</dbReference>
<dbReference type="GO" id="GO:0005829">
    <property type="term" value="C:cytosol"/>
    <property type="evidence" value="ECO:0007669"/>
    <property type="project" value="TreeGrafter"/>
</dbReference>
<dbReference type="InterPro" id="IPR050712">
    <property type="entry name" value="NAD(P)H-dep_reductase"/>
</dbReference>
<protein>
    <submittedName>
        <fullName evidence="2">NAD(P)H-dependent oxidoreductase</fullName>
    </submittedName>
</protein>
<dbReference type="EMBL" id="SBKP01000003">
    <property type="protein sequence ID" value="RXR30013.1"/>
    <property type="molecule type" value="Genomic_DNA"/>
</dbReference>
<dbReference type="InterPro" id="IPR029039">
    <property type="entry name" value="Flavoprotein-like_sf"/>
</dbReference>
<proteinExistence type="predicted"/>
<sequence>MKVEVAEGRGRDELVLRFAGLPGSLRRASFNSALLREAAVLAPPQAQLALYDDLAQLPHYNKDLREEGDPAPVADMRAFFAEADAAVIACPEYNRGMPGVLKNALDWLSRPPDPPLYGKSVLLIGTATGGMGGALAHYQARQVLSAMGAIVLPGREVVLPFAADRFTPELRLRQESDRILLREAMERFCALKVFSLGN</sequence>
<gene>
    <name evidence="2" type="ORF">EQG66_05675</name>
</gene>
<organism evidence="2 3">
    <name type="scientific">Sphingobium fluviale</name>
    <dbReference type="NCBI Taxonomy" id="2506423"/>
    <lineage>
        <taxon>Bacteria</taxon>
        <taxon>Pseudomonadati</taxon>
        <taxon>Pseudomonadota</taxon>
        <taxon>Alphaproteobacteria</taxon>
        <taxon>Sphingomonadales</taxon>
        <taxon>Sphingomonadaceae</taxon>
        <taxon>Sphingobium</taxon>
    </lineage>
</organism>